<gene>
    <name evidence="2" type="ORF">KC19_2G080400</name>
</gene>
<evidence type="ECO:0000313" key="2">
    <source>
        <dbReference type="EMBL" id="KAG0586300.1"/>
    </source>
</evidence>
<comment type="caution">
    <text evidence="2">The sequence shown here is derived from an EMBL/GenBank/DDBJ whole genome shotgun (WGS) entry which is preliminary data.</text>
</comment>
<evidence type="ECO:0000313" key="3">
    <source>
        <dbReference type="Proteomes" id="UP000822688"/>
    </source>
</evidence>
<name>A0A8T0IRD2_CERPU</name>
<sequence>MTDLNPCGAFCSWNGTEIHRSGPSAIQGAPIRTHALIEVALIELQRVETLESLHLHGRRGSTPLRSFSDYCHVPSSTPSEGETRPR</sequence>
<dbReference type="EMBL" id="CM026422">
    <property type="protein sequence ID" value="KAG0586300.1"/>
    <property type="molecule type" value="Genomic_DNA"/>
</dbReference>
<proteinExistence type="predicted"/>
<organism evidence="2 3">
    <name type="scientific">Ceratodon purpureus</name>
    <name type="common">Fire moss</name>
    <name type="synonym">Dicranum purpureum</name>
    <dbReference type="NCBI Taxonomy" id="3225"/>
    <lineage>
        <taxon>Eukaryota</taxon>
        <taxon>Viridiplantae</taxon>
        <taxon>Streptophyta</taxon>
        <taxon>Embryophyta</taxon>
        <taxon>Bryophyta</taxon>
        <taxon>Bryophytina</taxon>
        <taxon>Bryopsida</taxon>
        <taxon>Dicranidae</taxon>
        <taxon>Pseudoditrichales</taxon>
        <taxon>Ditrichaceae</taxon>
        <taxon>Ceratodon</taxon>
    </lineage>
</organism>
<protein>
    <submittedName>
        <fullName evidence="2">Uncharacterized protein</fullName>
    </submittedName>
</protein>
<dbReference type="Proteomes" id="UP000822688">
    <property type="component" value="Chromosome 2"/>
</dbReference>
<evidence type="ECO:0000256" key="1">
    <source>
        <dbReference type="SAM" id="MobiDB-lite"/>
    </source>
</evidence>
<feature type="region of interest" description="Disordered" evidence="1">
    <location>
        <begin position="58"/>
        <end position="86"/>
    </location>
</feature>
<accession>A0A8T0IRD2</accession>
<reference evidence="2" key="1">
    <citation type="submission" date="2020-06" db="EMBL/GenBank/DDBJ databases">
        <title>WGS assembly of Ceratodon purpureus strain R40.</title>
        <authorList>
            <person name="Carey S.B."/>
            <person name="Jenkins J."/>
            <person name="Shu S."/>
            <person name="Lovell J.T."/>
            <person name="Sreedasyam A."/>
            <person name="Maumus F."/>
            <person name="Tiley G.P."/>
            <person name="Fernandez-Pozo N."/>
            <person name="Barry K."/>
            <person name="Chen C."/>
            <person name="Wang M."/>
            <person name="Lipzen A."/>
            <person name="Daum C."/>
            <person name="Saski C.A."/>
            <person name="Payton A.C."/>
            <person name="Mcbreen J.C."/>
            <person name="Conrad R.E."/>
            <person name="Kollar L.M."/>
            <person name="Olsson S."/>
            <person name="Huttunen S."/>
            <person name="Landis J.B."/>
            <person name="Wickett N.J."/>
            <person name="Johnson M.G."/>
            <person name="Rensing S.A."/>
            <person name="Grimwood J."/>
            <person name="Schmutz J."/>
            <person name="Mcdaniel S.F."/>
        </authorList>
    </citation>
    <scope>NUCLEOTIDE SEQUENCE</scope>
    <source>
        <strain evidence="2">R40</strain>
    </source>
</reference>
<dbReference type="AlphaFoldDB" id="A0A8T0IRD2"/>
<keyword evidence="3" id="KW-1185">Reference proteome</keyword>